<evidence type="ECO:0000259" key="10">
    <source>
        <dbReference type="Pfam" id="PF00060"/>
    </source>
</evidence>
<evidence type="ECO:0000256" key="7">
    <source>
        <dbReference type="ARBA" id="ARBA00023170"/>
    </source>
</evidence>
<feature type="domain" description="Ionotropic glutamate receptor C-terminal" evidence="10">
    <location>
        <begin position="115"/>
        <end position="383"/>
    </location>
</feature>
<keyword evidence="8" id="KW-0325">Glycoprotein</keyword>
<evidence type="ECO:0000256" key="8">
    <source>
        <dbReference type="ARBA" id="ARBA00023180"/>
    </source>
</evidence>
<dbReference type="PANTHER" id="PTHR42643:SF40">
    <property type="entry name" value="IONOTROPIC RECEPTOR 41A-RELATED"/>
    <property type="match status" value="1"/>
</dbReference>
<dbReference type="Gene3D" id="1.10.287.70">
    <property type="match status" value="1"/>
</dbReference>
<keyword evidence="4 9" id="KW-0812">Transmembrane</keyword>
<evidence type="ECO:0000256" key="2">
    <source>
        <dbReference type="ARBA" id="ARBA00008685"/>
    </source>
</evidence>
<reference evidence="11" key="1">
    <citation type="submission" date="2020-11" db="EMBL/GenBank/DDBJ databases">
        <authorList>
            <person name="Whitehead M."/>
        </authorList>
    </citation>
    <scope>NUCLEOTIDE SEQUENCE</scope>
    <source>
        <strain evidence="11">EGII</strain>
    </source>
</reference>
<dbReference type="OrthoDB" id="8182981at2759"/>
<dbReference type="InterPro" id="IPR052192">
    <property type="entry name" value="Insect_Ionotropic_Sensory_Rcpt"/>
</dbReference>
<keyword evidence="3" id="KW-1003">Cell membrane</keyword>
<evidence type="ECO:0000313" key="12">
    <source>
        <dbReference type="Proteomes" id="UP000606786"/>
    </source>
</evidence>
<dbReference type="GO" id="GO:0005886">
    <property type="term" value="C:plasma membrane"/>
    <property type="evidence" value="ECO:0007669"/>
    <property type="project" value="UniProtKB-SubCell"/>
</dbReference>
<dbReference type="Proteomes" id="UP000606786">
    <property type="component" value="Unassembled WGS sequence"/>
</dbReference>
<comment type="subcellular location">
    <subcellularLocation>
        <location evidence="1">Cell membrane</location>
        <topology evidence="1">Multi-pass membrane protein</topology>
    </subcellularLocation>
</comment>
<proteinExistence type="inferred from homology"/>
<evidence type="ECO:0000256" key="1">
    <source>
        <dbReference type="ARBA" id="ARBA00004651"/>
    </source>
</evidence>
<evidence type="ECO:0000313" key="11">
    <source>
        <dbReference type="EMBL" id="CAD6994175.1"/>
    </source>
</evidence>
<comment type="similarity">
    <text evidence="2">Belongs to the glutamate-gated ion channel (TC 1.A.10.1) family.</text>
</comment>
<sequence length="458" mass="52166">MGDVDALNATDYSRTVSYLGSEAEVMKSFCELHNCHLRVEQYGVDNWGYIYENETWGGVLGGIYTQNVEVAIGCIYNWYNNITETSNTIARSAVTLLGPAPALFPAWRANIMPFSSELWAFLIMTILLCASVMYLIRFTSFTLKNLRWNLKRDFKHSTAFGQAVLDMFAVFIQQPSGPTSLRSFAARFFLAMILCATITLENTYSGQLKSILTVPLFTEAVDTMEKWSKTDWAWSAPAIVWRQTIEGSNIEKEQIMAKKFVVHDYDFLYNASFRMDYGVGIERLMSGSFTFGSFISAPALETKIVPKDDLYFDWTRAVSIRGWPLMPLFDKHIRACIESGLFVHWERQVSIVEDNRWAKEFHEEPIVRIVAKYLNRKTQEIMLGLASGHINKLPPQKLTLENISGASFALLFGCLFASIVFMLELTVHHFEKFRVSFKSSLSKDKTNEMAQSSSLSPY</sequence>
<dbReference type="AlphaFoldDB" id="A0A811UA06"/>
<evidence type="ECO:0000256" key="3">
    <source>
        <dbReference type="ARBA" id="ARBA00022475"/>
    </source>
</evidence>
<gene>
    <name evidence="11" type="ORF">CCAP1982_LOCUS2940</name>
</gene>
<evidence type="ECO:0000256" key="5">
    <source>
        <dbReference type="ARBA" id="ARBA00022989"/>
    </source>
</evidence>
<dbReference type="Pfam" id="PF00060">
    <property type="entry name" value="Lig_chan"/>
    <property type="match status" value="1"/>
</dbReference>
<dbReference type="PANTHER" id="PTHR42643">
    <property type="entry name" value="IONOTROPIC RECEPTOR 20A-RELATED"/>
    <property type="match status" value="1"/>
</dbReference>
<organism evidence="11 12">
    <name type="scientific">Ceratitis capitata</name>
    <name type="common">Mediterranean fruit fly</name>
    <name type="synonym">Tephritis capitata</name>
    <dbReference type="NCBI Taxonomy" id="7213"/>
    <lineage>
        <taxon>Eukaryota</taxon>
        <taxon>Metazoa</taxon>
        <taxon>Ecdysozoa</taxon>
        <taxon>Arthropoda</taxon>
        <taxon>Hexapoda</taxon>
        <taxon>Insecta</taxon>
        <taxon>Pterygota</taxon>
        <taxon>Neoptera</taxon>
        <taxon>Endopterygota</taxon>
        <taxon>Diptera</taxon>
        <taxon>Brachycera</taxon>
        <taxon>Muscomorpha</taxon>
        <taxon>Tephritoidea</taxon>
        <taxon>Tephritidae</taxon>
        <taxon>Ceratitis</taxon>
        <taxon>Ceratitis</taxon>
    </lineage>
</organism>
<keyword evidence="12" id="KW-1185">Reference proteome</keyword>
<dbReference type="GO" id="GO:0015276">
    <property type="term" value="F:ligand-gated monoatomic ion channel activity"/>
    <property type="evidence" value="ECO:0007669"/>
    <property type="project" value="InterPro"/>
</dbReference>
<feature type="transmembrane region" description="Helical" evidence="9">
    <location>
        <begin position="406"/>
        <end position="427"/>
    </location>
</feature>
<evidence type="ECO:0000256" key="4">
    <source>
        <dbReference type="ARBA" id="ARBA00022692"/>
    </source>
</evidence>
<name>A0A811UA06_CERCA</name>
<dbReference type="SUPFAM" id="SSF53850">
    <property type="entry name" value="Periplasmic binding protein-like II"/>
    <property type="match status" value="1"/>
</dbReference>
<dbReference type="GO" id="GO:0050907">
    <property type="term" value="P:detection of chemical stimulus involved in sensory perception"/>
    <property type="evidence" value="ECO:0007669"/>
    <property type="project" value="UniProtKB-ARBA"/>
</dbReference>
<comment type="caution">
    <text evidence="11">The sequence shown here is derived from an EMBL/GenBank/DDBJ whole genome shotgun (WGS) entry which is preliminary data.</text>
</comment>
<keyword evidence="6 9" id="KW-0472">Membrane</keyword>
<keyword evidence="5 9" id="KW-1133">Transmembrane helix</keyword>
<feature type="transmembrane region" description="Helical" evidence="9">
    <location>
        <begin position="118"/>
        <end position="136"/>
    </location>
</feature>
<dbReference type="EMBL" id="CAJHJT010000001">
    <property type="protein sequence ID" value="CAD6994175.1"/>
    <property type="molecule type" value="Genomic_DNA"/>
</dbReference>
<accession>A0A811UA06</accession>
<keyword evidence="7" id="KW-0675">Receptor</keyword>
<dbReference type="InterPro" id="IPR001320">
    <property type="entry name" value="Iontro_rcpt_C"/>
</dbReference>
<evidence type="ECO:0000256" key="9">
    <source>
        <dbReference type="SAM" id="Phobius"/>
    </source>
</evidence>
<protein>
    <submittedName>
        <fullName evidence="11">(Mediterranean fruit fly) hypothetical protein</fullName>
    </submittedName>
</protein>
<evidence type="ECO:0000256" key="6">
    <source>
        <dbReference type="ARBA" id="ARBA00023136"/>
    </source>
</evidence>